<comment type="function">
    <text evidence="2">One of several proteins that assist in the late maturation steps of the functional core of the 30S ribosomal subunit. Associates with free 30S ribosomal subunits (but not with 30S subunits that are part of 70S ribosomes or polysomes). Required for efficient processing of 16S rRNA. May interact with the 5'-terminal helix region of 16S rRNA.</text>
</comment>
<dbReference type="GO" id="GO:0030490">
    <property type="term" value="P:maturation of SSU-rRNA"/>
    <property type="evidence" value="ECO:0007669"/>
    <property type="project" value="UniProtKB-UniRule"/>
</dbReference>
<keyword evidence="1 2" id="KW-0690">Ribosome biogenesis</keyword>
<organism evidence="3 4">
    <name type="scientific">Nitratiruptor tergarcus DSM 16512</name>
    <dbReference type="NCBI Taxonomy" id="1069081"/>
    <lineage>
        <taxon>Bacteria</taxon>
        <taxon>Pseudomonadati</taxon>
        <taxon>Campylobacterota</taxon>
        <taxon>Epsilonproteobacteria</taxon>
        <taxon>Nautiliales</taxon>
        <taxon>Nitratiruptoraceae</taxon>
        <taxon>Nitratiruptor</taxon>
    </lineage>
</organism>
<dbReference type="InterPro" id="IPR023799">
    <property type="entry name" value="RbfA_dom_sf"/>
</dbReference>
<dbReference type="Pfam" id="PF02033">
    <property type="entry name" value="RBFA"/>
    <property type="match status" value="1"/>
</dbReference>
<dbReference type="PROSITE" id="PS01319">
    <property type="entry name" value="RBFA"/>
    <property type="match status" value="1"/>
</dbReference>
<dbReference type="Proteomes" id="UP000192602">
    <property type="component" value="Unassembled WGS sequence"/>
</dbReference>
<accession>A0A1W1WSS6</accession>
<dbReference type="OrthoDB" id="5339518at2"/>
<dbReference type="NCBIfam" id="NF001806">
    <property type="entry name" value="PRK00521.3-4"/>
    <property type="match status" value="1"/>
</dbReference>
<evidence type="ECO:0000256" key="2">
    <source>
        <dbReference type="HAMAP-Rule" id="MF_00003"/>
    </source>
</evidence>
<dbReference type="NCBIfam" id="TIGR00082">
    <property type="entry name" value="rbfA"/>
    <property type="match status" value="1"/>
</dbReference>
<protein>
    <recommendedName>
        <fullName evidence="2">Ribosome-binding factor A</fullName>
    </recommendedName>
</protein>
<comment type="subunit">
    <text evidence="2">Monomer. Binds 30S ribosomal subunits, but not 50S ribosomal subunits or 70S ribosomes.</text>
</comment>
<evidence type="ECO:0000313" key="3">
    <source>
        <dbReference type="EMBL" id="SMC09100.1"/>
    </source>
</evidence>
<dbReference type="EMBL" id="FWWZ01000001">
    <property type="protein sequence ID" value="SMC09100.1"/>
    <property type="molecule type" value="Genomic_DNA"/>
</dbReference>
<comment type="similarity">
    <text evidence="2">Belongs to the RbfA family.</text>
</comment>
<proteinExistence type="inferred from homology"/>
<keyword evidence="4" id="KW-1185">Reference proteome</keyword>
<evidence type="ECO:0000256" key="1">
    <source>
        <dbReference type="ARBA" id="ARBA00022517"/>
    </source>
</evidence>
<gene>
    <name evidence="2" type="primary">rbfA</name>
    <name evidence="3" type="ORF">SAMN05660197_0898</name>
</gene>
<evidence type="ECO:0000313" key="4">
    <source>
        <dbReference type="Proteomes" id="UP000192602"/>
    </source>
</evidence>
<dbReference type="InterPro" id="IPR000238">
    <property type="entry name" value="RbfA"/>
</dbReference>
<dbReference type="InterPro" id="IPR020053">
    <property type="entry name" value="Ribosome-bd_factorA_CS"/>
</dbReference>
<dbReference type="Gene3D" id="3.30.300.20">
    <property type="match status" value="1"/>
</dbReference>
<dbReference type="RefSeq" id="WP_084275349.1">
    <property type="nucleotide sequence ID" value="NZ_AP026671.1"/>
</dbReference>
<comment type="subcellular location">
    <subcellularLocation>
        <location evidence="2">Cytoplasm</location>
    </subcellularLocation>
</comment>
<dbReference type="HAMAP" id="MF_00003">
    <property type="entry name" value="RbfA"/>
    <property type="match status" value="1"/>
</dbReference>
<dbReference type="InterPro" id="IPR015946">
    <property type="entry name" value="KH_dom-like_a/b"/>
</dbReference>
<name>A0A1W1WSS6_9BACT</name>
<reference evidence="4" key="1">
    <citation type="submission" date="2017-04" db="EMBL/GenBank/DDBJ databases">
        <authorList>
            <person name="Varghese N."/>
            <person name="Submissions S."/>
        </authorList>
    </citation>
    <scope>NUCLEOTIDE SEQUENCE [LARGE SCALE GENOMIC DNA]</scope>
    <source>
        <strain evidence="4">DSM 16512</strain>
    </source>
</reference>
<dbReference type="SUPFAM" id="SSF89919">
    <property type="entry name" value="Ribosome-binding factor A, RbfA"/>
    <property type="match status" value="1"/>
</dbReference>
<dbReference type="STRING" id="1069081.SAMN05660197_0898"/>
<sequence length="117" mass="13640">MKPSEIKRKRQASLLRELISEAVGQLDDERLHGITVTEVDVKKGGYDADVYIDKSFYSPEEQKEILKALKKAAPLLQSYCLEMSGWFKCPKFHFKFDELLDQQKKIEDLFAKIKEEK</sequence>
<dbReference type="AlphaFoldDB" id="A0A1W1WSS6"/>
<keyword evidence="2" id="KW-0963">Cytoplasm</keyword>
<dbReference type="GO" id="GO:0005737">
    <property type="term" value="C:cytoplasm"/>
    <property type="evidence" value="ECO:0007669"/>
    <property type="project" value="UniProtKB-SubCell"/>
</dbReference>